<evidence type="ECO:0000313" key="9">
    <source>
        <dbReference type="EMBL" id="KAG9691219.1"/>
    </source>
</evidence>
<accession>A0A9P8EJA2</accession>
<evidence type="ECO:0000259" key="8">
    <source>
        <dbReference type="Pfam" id="PF07985"/>
    </source>
</evidence>
<feature type="transmembrane region" description="Helical" evidence="6">
    <location>
        <begin position="288"/>
        <end position="306"/>
    </location>
</feature>
<proteinExistence type="predicted"/>
<evidence type="ECO:0000256" key="2">
    <source>
        <dbReference type="ARBA" id="ARBA00022448"/>
    </source>
</evidence>
<feature type="transmembrane region" description="Helical" evidence="6">
    <location>
        <begin position="165"/>
        <end position="187"/>
    </location>
</feature>
<feature type="transmembrane region" description="Helical" evidence="6">
    <location>
        <begin position="199"/>
        <end position="217"/>
    </location>
</feature>
<reference evidence="9" key="1">
    <citation type="journal article" date="2021" name="J Fungi (Basel)">
        <title>Virulence traits and population genomics of the black yeast Aureobasidium melanogenum.</title>
        <authorList>
            <person name="Cernosa A."/>
            <person name="Sun X."/>
            <person name="Gostincar C."/>
            <person name="Fang C."/>
            <person name="Gunde-Cimerman N."/>
            <person name="Song Z."/>
        </authorList>
    </citation>
    <scope>NUCLEOTIDE SEQUENCE</scope>
    <source>
        <strain evidence="9">EXF-9911</strain>
    </source>
</reference>
<sequence length="819" mass="91424">MSSDKLSREETRVKAPYDMDHEKGVPIYQTTSGPVAGDVFDESYGTTQRGLKSRHAQMIALGGTIGTGLFVGSGQTLARGGPAFILGSFIFMAALIWMIVTAITEMSAYLPTRGSSMTMFADRFVSSSFGFALGWLYWYSLGILVPYEITAAGLVIEYWGSTINIAVWISIMLVLIVALNLLPVKYYGEVEFWFAGTKVVMMVGLLLVSLIICLGGGPSGDRLGFRYWSNPGAANVYLADGNTGRFIALLSTWVLSAFPFAFAPELLVATGGEIEDPRRNLPIAARRYFYRLIFFYIFSVLAIGVICRSDDQALTNGGVGAGSSAFVVGIKNAGIPVLDSIINGGIILSAWSSGNSFLYLSGRSLYSLALAGNAPAWFRHCTKNGVPIRAMGVSSLFSLLAYLNVANSASVVFNWLVNLTNTSAFISWICCCITYIRFRKAMVAQDIPDSDLPYRNTLMQPWGAWFAMIFFTILTLINGFTVFWPQNCIPPNIPRNPYRLPPHVKSGDNGRVGINYDEWDENTNEWFHDHPGFLPKTYLPDGQPADGRFQGIWREIMAVTQLIMDTRTFHDPMGPLGNIGKVRAELRYAVERAGDIKNAVCLGLGSIHYASPWTYNHHYVQQCGVFFAICQMIEEKQKMELGALPVIFQDPAFQIEDRIILEQIGGQTIVKNPEANNHMNGHSFVYAPHFPANYLFDTILREGHEPELLYTNTFHGSLGPIGWLITDSYLKKVYWTRDTTINQESVDMYNAAKRFLETREGIVHWGNYAHEYKNPRLAKILMQAFSRSSFYVRKDENAPKKPTAKPFTFTNWDDIPPWE</sequence>
<dbReference type="FunFam" id="1.20.1740.10:FF:000001">
    <property type="entry name" value="Amino acid permease"/>
    <property type="match status" value="1"/>
</dbReference>
<feature type="transmembrane region" description="Helical" evidence="6">
    <location>
        <begin position="58"/>
        <end position="77"/>
    </location>
</feature>
<evidence type="ECO:0000313" key="10">
    <source>
        <dbReference type="Proteomes" id="UP000779574"/>
    </source>
</evidence>
<dbReference type="Gene3D" id="1.20.1740.10">
    <property type="entry name" value="Amino acid/polyamine transporter I"/>
    <property type="match status" value="1"/>
</dbReference>
<dbReference type="AlphaFoldDB" id="A0A9P8EJA2"/>
<evidence type="ECO:0000256" key="6">
    <source>
        <dbReference type="SAM" id="Phobius"/>
    </source>
</evidence>
<feature type="domain" description="Amino acid permease/ SLC12A" evidence="7">
    <location>
        <begin position="55"/>
        <end position="485"/>
    </location>
</feature>
<dbReference type="Pfam" id="PF07985">
    <property type="entry name" value="SRR1"/>
    <property type="match status" value="1"/>
</dbReference>
<feature type="transmembrane region" description="Helical" evidence="6">
    <location>
        <begin position="415"/>
        <end position="436"/>
    </location>
</feature>
<feature type="transmembrane region" description="Helical" evidence="6">
    <location>
        <begin position="124"/>
        <end position="145"/>
    </location>
</feature>
<dbReference type="InterPro" id="IPR012942">
    <property type="entry name" value="SRR1-like"/>
</dbReference>
<feature type="domain" description="SRR1-like" evidence="8">
    <location>
        <begin position="592"/>
        <end position="719"/>
    </location>
</feature>
<keyword evidence="5 6" id="KW-0472">Membrane</keyword>
<keyword evidence="4 6" id="KW-1133">Transmembrane helix</keyword>
<gene>
    <name evidence="9" type="ORF">KCU76_g7611</name>
</gene>
<evidence type="ECO:0000256" key="4">
    <source>
        <dbReference type="ARBA" id="ARBA00022989"/>
    </source>
</evidence>
<dbReference type="PANTHER" id="PTHR43341">
    <property type="entry name" value="AMINO ACID PERMEASE"/>
    <property type="match status" value="1"/>
</dbReference>
<dbReference type="InterPro" id="IPR004841">
    <property type="entry name" value="AA-permease/SLC12A_dom"/>
</dbReference>
<evidence type="ECO:0000256" key="1">
    <source>
        <dbReference type="ARBA" id="ARBA00004141"/>
    </source>
</evidence>
<dbReference type="GO" id="GO:0015171">
    <property type="term" value="F:amino acid transmembrane transporter activity"/>
    <property type="evidence" value="ECO:0007669"/>
    <property type="project" value="TreeGrafter"/>
</dbReference>
<dbReference type="OrthoDB" id="3900342at2759"/>
<dbReference type="Pfam" id="PF00324">
    <property type="entry name" value="AA_permease"/>
    <property type="match status" value="1"/>
</dbReference>
<dbReference type="EMBL" id="JAHFXF010000277">
    <property type="protein sequence ID" value="KAG9691219.1"/>
    <property type="molecule type" value="Genomic_DNA"/>
</dbReference>
<comment type="caution">
    <text evidence="9">The sequence shown here is derived from an EMBL/GenBank/DDBJ whole genome shotgun (WGS) entry which is preliminary data.</text>
</comment>
<dbReference type="InterPro" id="IPR050524">
    <property type="entry name" value="APC_YAT"/>
</dbReference>
<feature type="transmembrane region" description="Helical" evidence="6">
    <location>
        <begin position="462"/>
        <end position="484"/>
    </location>
</feature>
<name>A0A9P8EJA2_AURME</name>
<protein>
    <submittedName>
        <fullName evidence="9">Histidine permease</fullName>
    </submittedName>
</protein>
<comment type="subcellular location">
    <subcellularLocation>
        <location evidence="1">Membrane</location>
        <topology evidence="1">Multi-pass membrane protein</topology>
    </subcellularLocation>
</comment>
<dbReference type="Proteomes" id="UP000779574">
    <property type="component" value="Unassembled WGS sequence"/>
</dbReference>
<evidence type="ECO:0000256" key="5">
    <source>
        <dbReference type="ARBA" id="ARBA00023136"/>
    </source>
</evidence>
<dbReference type="PANTHER" id="PTHR43341:SF38">
    <property type="entry name" value="PROLINE TRANSPORTER (EUROFUNG)"/>
    <property type="match status" value="1"/>
</dbReference>
<reference evidence="9" key="2">
    <citation type="submission" date="2021-08" db="EMBL/GenBank/DDBJ databases">
        <authorList>
            <person name="Gostincar C."/>
            <person name="Sun X."/>
            <person name="Song Z."/>
            <person name="Gunde-Cimerman N."/>
        </authorList>
    </citation>
    <scope>NUCLEOTIDE SEQUENCE</scope>
    <source>
        <strain evidence="9">EXF-9911</strain>
    </source>
</reference>
<organism evidence="9 10">
    <name type="scientific">Aureobasidium melanogenum</name>
    <name type="common">Aureobasidium pullulans var. melanogenum</name>
    <dbReference type="NCBI Taxonomy" id="46634"/>
    <lineage>
        <taxon>Eukaryota</taxon>
        <taxon>Fungi</taxon>
        <taxon>Dikarya</taxon>
        <taxon>Ascomycota</taxon>
        <taxon>Pezizomycotina</taxon>
        <taxon>Dothideomycetes</taxon>
        <taxon>Dothideomycetidae</taxon>
        <taxon>Dothideales</taxon>
        <taxon>Saccotheciaceae</taxon>
        <taxon>Aureobasidium</taxon>
    </lineage>
</organism>
<keyword evidence="3 6" id="KW-0812">Transmembrane</keyword>
<evidence type="ECO:0000259" key="7">
    <source>
        <dbReference type="Pfam" id="PF00324"/>
    </source>
</evidence>
<feature type="transmembrane region" description="Helical" evidence="6">
    <location>
        <begin position="246"/>
        <end position="268"/>
    </location>
</feature>
<feature type="non-terminal residue" evidence="9">
    <location>
        <position position="819"/>
    </location>
</feature>
<feature type="transmembrane region" description="Helical" evidence="6">
    <location>
        <begin position="83"/>
        <end position="103"/>
    </location>
</feature>
<keyword evidence="2" id="KW-0813">Transport</keyword>
<dbReference type="GO" id="GO:0016020">
    <property type="term" value="C:membrane"/>
    <property type="evidence" value="ECO:0007669"/>
    <property type="project" value="UniProtKB-SubCell"/>
</dbReference>
<evidence type="ECO:0000256" key="3">
    <source>
        <dbReference type="ARBA" id="ARBA00022692"/>
    </source>
</evidence>